<dbReference type="Gene3D" id="3.40.50.10540">
    <property type="entry name" value="Crotonobetainyl-coa:carnitine coa-transferase, domain 1"/>
    <property type="match status" value="1"/>
</dbReference>
<dbReference type="InterPro" id="IPR003673">
    <property type="entry name" value="CoA-Trfase_fam_III"/>
</dbReference>
<dbReference type="InterPro" id="IPR050509">
    <property type="entry name" value="CoA-transferase_III"/>
</dbReference>
<evidence type="ECO:0000313" key="2">
    <source>
        <dbReference type="Proteomes" id="UP001139263"/>
    </source>
</evidence>
<dbReference type="PANTHER" id="PTHR48228:SF5">
    <property type="entry name" value="ALPHA-METHYLACYL-COA RACEMASE"/>
    <property type="match status" value="1"/>
</dbReference>
<dbReference type="PANTHER" id="PTHR48228">
    <property type="entry name" value="SUCCINYL-COA--D-CITRAMALATE COA-TRANSFERASE"/>
    <property type="match status" value="1"/>
</dbReference>
<name>A0A9X1V7R9_9BACL</name>
<dbReference type="Gene3D" id="3.30.1540.10">
    <property type="entry name" value="formyl-coa transferase, domain 3"/>
    <property type="match status" value="1"/>
</dbReference>
<comment type="caution">
    <text evidence="1">The sequence shown here is derived from an EMBL/GenBank/DDBJ whole genome shotgun (WGS) entry which is preliminary data.</text>
</comment>
<dbReference type="SUPFAM" id="SSF89796">
    <property type="entry name" value="CoA-transferase family III (CaiB/BaiF)"/>
    <property type="match status" value="1"/>
</dbReference>
<evidence type="ECO:0000313" key="1">
    <source>
        <dbReference type="EMBL" id="MCI0182790.1"/>
    </source>
</evidence>
<organism evidence="1 2">
    <name type="scientific">Sulfoacidibacillus ferrooxidans</name>
    <dbReference type="NCBI Taxonomy" id="2005001"/>
    <lineage>
        <taxon>Bacteria</taxon>
        <taxon>Bacillati</taxon>
        <taxon>Bacillota</taxon>
        <taxon>Bacilli</taxon>
        <taxon>Bacillales</taxon>
        <taxon>Alicyclobacillaceae</taxon>
        <taxon>Sulfoacidibacillus</taxon>
    </lineage>
</organism>
<dbReference type="Pfam" id="PF02515">
    <property type="entry name" value="CoA_transf_3"/>
    <property type="match status" value="1"/>
</dbReference>
<accession>A0A9X1V7R9</accession>
<gene>
    <name evidence="1" type="primary">uctC</name>
    <name evidence="1" type="ORF">MM817_01059</name>
</gene>
<dbReference type="AlphaFoldDB" id="A0A9X1V7R9"/>
<protein>
    <submittedName>
        <fullName evidence="1">Acetyl-CoA:oxalate CoA-transferase</fullName>
        <ecNumber evidence="1">2.8.3.19</ecNumber>
    </submittedName>
</protein>
<dbReference type="InterPro" id="IPR023606">
    <property type="entry name" value="CoA-Trfase_III_dom_1_sf"/>
</dbReference>
<dbReference type="EMBL" id="JALBUF010000002">
    <property type="protein sequence ID" value="MCI0182790.1"/>
    <property type="molecule type" value="Genomic_DNA"/>
</dbReference>
<reference evidence="1" key="1">
    <citation type="submission" date="2022-03" db="EMBL/GenBank/DDBJ databases">
        <title>Draft Genome Sequence of Firmicute Strain S0AB, a Heterotrophic Iron/Sulfur-Oxidizing Extreme Acidophile.</title>
        <authorList>
            <person name="Vergara E."/>
            <person name="Pakostova E."/>
            <person name="Johnson D.B."/>
            <person name="Holmes D.S."/>
        </authorList>
    </citation>
    <scope>NUCLEOTIDE SEQUENCE</scope>
    <source>
        <strain evidence="1">S0AB</strain>
    </source>
</reference>
<dbReference type="RefSeq" id="WP_241712397.1">
    <property type="nucleotide sequence ID" value="NZ_JALBUF010000002.1"/>
</dbReference>
<dbReference type="GO" id="GO:0016740">
    <property type="term" value="F:transferase activity"/>
    <property type="evidence" value="ECO:0007669"/>
    <property type="project" value="UniProtKB-KW"/>
</dbReference>
<sequence length="370" mass="40683">MLLADLLVVDFTRLLPGPYATLRLSDMGARVIKVEPPGGDPARVIGAKDAPAGIVFLANNRNKESIELDLTQEADVTKAQALISRADVVIESFRPGVADRLGIGYQQAVRLNPRVVYCSLTGYGQTGLNKQRAGHDLNYMAISGMLSQLVDSSGCPIVPHVQWADHLGAFAAVEAILGALYQLSQTGKGSYLDVNMTDALLGMLTTHALAAQCSHSTHGLTELSGELLCYHIYETRDHRFVSLAALEMKFWANFCEAAHHPEWIFAQMKTVSEDRELYDALCELFATYDLEYWTTFGERVDCCLQPVLSVDEALASEYVQQKQLAFTMKTESYGELSQVWTMAGGANLQAKNELVKEPPQLGKNELGEEF</sequence>
<dbReference type="InterPro" id="IPR044855">
    <property type="entry name" value="CoA-Trfase_III_dom3_sf"/>
</dbReference>
<proteinExistence type="predicted"/>
<dbReference type="EC" id="2.8.3.19" evidence="1"/>
<dbReference type="Proteomes" id="UP001139263">
    <property type="component" value="Unassembled WGS sequence"/>
</dbReference>
<keyword evidence="1" id="KW-0808">Transferase</keyword>
<keyword evidence="2" id="KW-1185">Reference proteome</keyword>